<dbReference type="Proteomes" id="UP000265618">
    <property type="component" value="Unassembled WGS sequence"/>
</dbReference>
<reference evidence="1 2" key="1">
    <citation type="journal article" date="2018" name="PLoS ONE">
        <title>The draft genome of Kipferlia bialata reveals reductive genome evolution in fornicate parasites.</title>
        <authorList>
            <person name="Tanifuji G."/>
            <person name="Takabayashi S."/>
            <person name="Kume K."/>
            <person name="Takagi M."/>
            <person name="Nakayama T."/>
            <person name="Kamikawa R."/>
            <person name="Inagaki Y."/>
            <person name="Hashimoto T."/>
        </authorList>
    </citation>
    <scope>NUCLEOTIDE SEQUENCE [LARGE SCALE GENOMIC DNA]</scope>
    <source>
        <strain evidence="1">NY0173</strain>
    </source>
</reference>
<evidence type="ECO:0000313" key="2">
    <source>
        <dbReference type="Proteomes" id="UP000265618"/>
    </source>
</evidence>
<name>A0A391PCN8_9EUKA</name>
<protein>
    <submittedName>
        <fullName evidence="1">Uncharacterized protein</fullName>
    </submittedName>
</protein>
<feature type="non-terminal residue" evidence="1">
    <location>
        <position position="32"/>
    </location>
</feature>
<proteinExistence type="predicted"/>
<organism evidence="1 2">
    <name type="scientific">Kipferlia bialata</name>
    <dbReference type="NCBI Taxonomy" id="797122"/>
    <lineage>
        <taxon>Eukaryota</taxon>
        <taxon>Metamonada</taxon>
        <taxon>Carpediemonas-like organisms</taxon>
        <taxon>Kipferlia</taxon>
    </lineage>
</organism>
<gene>
    <name evidence="1" type="ORF">KIPB_015676</name>
</gene>
<keyword evidence="2" id="KW-1185">Reference proteome</keyword>
<dbReference type="AlphaFoldDB" id="A0A391PCN8"/>
<evidence type="ECO:0000313" key="1">
    <source>
        <dbReference type="EMBL" id="GCA64892.1"/>
    </source>
</evidence>
<accession>A0A391PCN8</accession>
<comment type="caution">
    <text evidence="1">The sequence shown here is derived from an EMBL/GenBank/DDBJ whole genome shotgun (WGS) entry which is preliminary data.</text>
</comment>
<sequence length="32" mass="3376">MSILSTYVEKSLADLAGCLALSGDTDYPTLVQ</sequence>
<dbReference type="EMBL" id="BDIP01008968">
    <property type="protein sequence ID" value="GCA64892.1"/>
    <property type="molecule type" value="Genomic_DNA"/>
</dbReference>